<name>A0AAV4VNM4_CAEEX</name>
<evidence type="ECO:0000313" key="2">
    <source>
        <dbReference type="Proteomes" id="UP001054945"/>
    </source>
</evidence>
<gene>
    <name evidence="1" type="primary">AVEN_115110_1</name>
    <name evidence="1" type="ORF">CEXT_247991</name>
</gene>
<organism evidence="1 2">
    <name type="scientific">Caerostris extrusa</name>
    <name type="common">Bark spider</name>
    <name type="synonym">Caerostris bankana</name>
    <dbReference type="NCBI Taxonomy" id="172846"/>
    <lineage>
        <taxon>Eukaryota</taxon>
        <taxon>Metazoa</taxon>
        <taxon>Ecdysozoa</taxon>
        <taxon>Arthropoda</taxon>
        <taxon>Chelicerata</taxon>
        <taxon>Arachnida</taxon>
        <taxon>Araneae</taxon>
        <taxon>Araneomorphae</taxon>
        <taxon>Entelegynae</taxon>
        <taxon>Araneoidea</taxon>
        <taxon>Araneidae</taxon>
        <taxon>Caerostris</taxon>
    </lineage>
</organism>
<keyword evidence="2" id="KW-1185">Reference proteome</keyword>
<dbReference type="Proteomes" id="UP001054945">
    <property type="component" value="Unassembled WGS sequence"/>
</dbReference>
<proteinExistence type="predicted"/>
<dbReference type="EMBL" id="BPLR01014848">
    <property type="protein sequence ID" value="GIY71738.1"/>
    <property type="molecule type" value="Genomic_DNA"/>
</dbReference>
<reference evidence="1 2" key="1">
    <citation type="submission" date="2021-06" db="EMBL/GenBank/DDBJ databases">
        <title>Caerostris extrusa draft genome.</title>
        <authorList>
            <person name="Kono N."/>
            <person name="Arakawa K."/>
        </authorList>
    </citation>
    <scope>NUCLEOTIDE SEQUENCE [LARGE SCALE GENOMIC DNA]</scope>
</reference>
<dbReference type="AlphaFoldDB" id="A0AAV4VNM4"/>
<evidence type="ECO:0000313" key="1">
    <source>
        <dbReference type="EMBL" id="GIY71738.1"/>
    </source>
</evidence>
<comment type="caution">
    <text evidence="1">The sequence shown here is derived from an EMBL/GenBank/DDBJ whole genome shotgun (WGS) entry which is preliminary data.</text>
</comment>
<accession>A0AAV4VNM4</accession>
<sequence length="97" mass="11104">MCCRVLMIPFCQRVLDRVPGKASNVSNWHFLTYYSFETHDLLYYFLRSYICHLAMTSQPRGWITVGPSHLLAVLSDVKNYGAGRNKDIAKSKGKGFL</sequence>
<protein>
    <submittedName>
        <fullName evidence="1">Uncharacterized protein</fullName>
    </submittedName>
</protein>